<name>A0A9Q3EAD3_9BASI</name>
<comment type="caution">
    <text evidence="2">The sequence shown here is derived from an EMBL/GenBank/DDBJ whole genome shotgun (WGS) entry which is preliminary data.</text>
</comment>
<dbReference type="Proteomes" id="UP000765509">
    <property type="component" value="Unassembled WGS sequence"/>
</dbReference>
<dbReference type="AlphaFoldDB" id="A0A9Q3EAD3"/>
<reference evidence="2" key="1">
    <citation type="submission" date="2021-03" db="EMBL/GenBank/DDBJ databases">
        <title>Draft genome sequence of rust myrtle Austropuccinia psidii MF-1, a brazilian biotype.</title>
        <authorList>
            <person name="Quecine M.C."/>
            <person name="Pachon D.M.R."/>
            <person name="Bonatelli M.L."/>
            <person name="Correr F.H."/>
            <person name="Franceschini L.M."/>
            <person name="Leite T.F."/>
            <person name="Margarido G.R.A."/>
            <person name="Almeida C.A."/>
            <person name="Ferrarezi J.A."/>
            <person name="Labate C.A."/>
        </authorList>
    </citation>
    <scope>NUCLEOTIDE SEQUENCE</scope>
    <source>
        <strain evidence="2">MF-1</strain>
    </source>
</reference>
<feature type="region of interest" description="Disordered" evidence="1">
    <location>
        <begin position="74"/>
        <end position="97"/>
    </location>
</feature>
<dbReference type="EMBL" id="AVOT02025748">
    <property type="protein sequence ID" value="MBW0517188.1"/>
    <property type="molecule type" value="Genomic_DNA"/>
</dbReference>
<feature type="region of interest" description="Disordered" evidence="1">
    <location>
        <begin position="29"/>
        <end position="55"/>
    </location>
</feature>
<proteinExistence type="predicted"/>
<protein>
    <recommendedName>
        <fullName evidence="4">CCHC-type domain-containing protein</fullName>
    </recommendedName>
</protein>
<dbReference type="OrthoDB" id="2507294at2759"/>
<keyword evidence="3" id="KW-1185">Reference proteome</keyword>
<evidence type="ECO:0008006" key="4">
    <source>
        <dbReference type="Google" id="ProtNLM"/>
    </source>
</evidence>
<sequence>MNSLEDIVTRTKISRTWKTLDIRIPTKPFIKRNKAKEPFKTNNTNEKRKSHKCGDIGHLANNCLKKAKMDGIVETEYNNDKEEESYSQKDIEESETS</sequence>
<evidence type="ECO:0000256" key="1">
    <source>
        <dbReference type="SAM" id="MobiDB-lite"/>
    </source>
</evidence>
<gene>
    <name evidence="2" type="ORF">O181_056903</name>
</gene>
<accession>A0A9Q3EAD3</accession>
<feature type="compositionally biased region" description="Basic and acidic residues" evidence="1">
    <location>
        <begin position="78"/>
        <end position="91"/>
    </location>
</feature>
<evidence type="ECO:0000313" key="3">
    <source>
        <dbReference type="Proteomes" id="UP000765509"/>
    </source>
</evidence>
<evidence type="ECO:0000313" key="2">
    <source>
        <dbReference type="EMBL" id="MBW0517188.1"/>
    </source>
</evidence>
<organism evidence="2 3">
    <name type="scientific">Austropuccinia psidii MF-1</name>
    <dbReference type="NCBI Taxonomy" id="1389203"/>
    <lineage>
        <taxon>Eukaryota</taxon>
        <taxon>Fungi</taxon>
        <taxon>Dikarya</taxon>
        <taxon>Basidiomycota</taxon>
        <taxon>Pucciniomycotina</taxon>
        <taxon>Pucciniomycetes</taxon>
        <taxon>Pucciniales</taxon>
        <taxon>Sphaerophragmiaceae</taxon>
        <taxon>Austropuccinia</taxon>
    </lineage>
</organism>